<dbReference type="WBParaSite" id="HCON_00145780-00001">
    <property type="protein sequence ID" value="HCON_00145780-00001"/>
    <property type="gene ID" value="HCON_00145780"/>
</dbReference>
<keyword evidence="3" id="KW-1185">Reference proteome</keyword>
<dbReference type="AlphaFoldDB" id="A0A7I4YX70"/>
<organism evidence="3 4">
    <name type="scientific">Haemonchus contortus</name>
    <name type="common">Barber pole worm</name>
    <dbReference type="NCBI Taxonomy" id="6289"/>
    <lineage>
        <taxon>Eukaryota</taxon>
        <taxon>Metazoa</taxon>
        <taxon>Ecdysozoa</taxon>
        <taxon>Nematoda</taxon>
        <taxon>Chromadorea</taxon>
        <taxon>Rhabditida</taxon>
        <taxon>Rhabditina</taxon>
        <taxon>Rhabditomorpha</taxon>
        <taxon>Strongyloidea</taxon>
        <taxon>Trichostrongylidae</taxon>
        <taxon>Haemonchus</taxon>
    </lineage>
</organism>
<dbReference type="OrthoDB" id="5864896at2759"/>
<name>A0A7I4YX70_HAECO</name>
<evidence type="ECO:0000256" key="1">
    <source>
        <dbReference type="SAM" id="Coils"/>
    </source>
</evidence>
<proteinExistence type="predicted"/>
<accession>A0A7I4YX70</accession>
<feature type="coiled-coil region" evidence="1">
    <location>
        <begin position="164"/>
        <end position="194"/>
    </location>
</feature>
<feature type="region of interest" description="Disordered" evidence="2">
    <location>
        <begin position="36"/>
        <end position="91"/>
    </location>
</feature>
<dbReference type="Proteomes" id="UP000025227">
    <property type="component" value="Unplaced"/>
</dbReference>
<sequence length="308" mass="35602">MHIHAGRGKTVRPGGGVSSDLSLQYGIDFNYPYYSDSEHSDEKKEATDEKTLEKGTHRSAGNEGPRDIPKLLDPDESIDSDRSIGNREQESARIQENVAFLEPLLGEEVNIDSKDQQAMEVEELVEVDDALGKEEETDSDVMVIPQEEVRPREIEVVQEEPVRLRRQENEEELIQKLRREYREAIQAREDLRMMMRELETPPRCPTRNFNTGIKHENEAEMPCVFCGMGGHHYSDSCIEFITVEARLERLAEVGRCRVCLDTWCDDSREKCQIKRKLQEKFEWLNRDYANVNDRIARLAGRLQRHGAL</sequence>
<protein>
    <submittedName>
        <fullName evidence="4">CCHC-type domain-containing protein</fullName>
    </submittedName>
</protein>
<evidence type="ECO:0000313" key="4">
    <source>
        <dbReference type="WBParaSite" id="HCON_00145780-00001"/>
    </source>
</evidence>
<feature type="compositionally biased region" description="Basic and acidic residues" evidence="2">
    <location>
        <begin position="64"/>
        <end position="91"/>
    </location>
</feature>
<keyword evidence="1" id="KW-0175">Coiled coil</keyword>
<feature type="compositionally biased region" description="Basic and acidic residues" evidence="2">
    <location>
        <begin position="36"/>
        <end position="56"/>
    </location>
</feature>
<evidence type="ECO:0000313" key="3">
    <source>
        <dbReference type="Proteomes" id="UP000025227"/>
    </source>
</evidence>
<reference evidence="4" key="1">
    <citation type="submission" date="2020-12" db="UniProtKB">
        <authorList>
            <consortium name="WormBaseParasite"/>
        </authorList>
    </citation>
    <scope>IDENTIFICATION</scope>
    <source>
        <strain evidence="4">MHco3</strain>
    </source>
</reference>
<evidence type="ECO:0000256" key="2">
    <source>
        <dbReference type="SAM" id="MobiDB-lite"/>
    </source>
</evidence>